<keyword evidence="3" id="KW-0804">Transcription</keyword>
<accession>A0ABR2KKB9</accession>
<evidence type="ECO:0000256" key="2">
    <source>
        <dbReference type="ARBA" id="ARBA00023125"/>
    </source>
</evidence>
<keyword evidence="8" id="KW-1185">Reference proteome</keyword>
<dbReference type="PROSITE" id="PS50090">
    <property type="entry name" value="MYB_LIKE"/>
    <property type="match status" value="2"/>
</dbReference>
<dbReference type="PROSITE" id="PS51294">
    <property type="entry name" value="HTH_MYB"/>
    <property type="match status" value="2"/>
</dbReference>
<evidence type="ECO:0000256" key="3">
    <source>
        <dbReference type="ARBA" id="ARBA00023163"/>
    </source>
</evidence>
<evidence type="ECO:0000256" key="4">
    <source>
        <dbReference type="ARBA" id="ARBA00023242"/>
    </source>
</evidence>
<sequence length="402" mass="46855">MNPGFSVPCQISSQGMEYFDFEIGQDDPILFPFEDIINYSQQPIKPFHDLGIKAKENSVVPSHSVSYHQITNNMQTSQAKKNFIIDETSADANFQPIENNLVNNSDFQSQKPFQNKKFNQTSCINLSPQQEITTRQKFSKEEDEVLKNMVKIYGAKKWSRIASMIPGRTPRQCRDRYANYLAPGVSSSEWTLNEDKLLAEKFSEYGSQWTLISRFLHGRTPNSIKNRWKYNVSRRINTLLPISKTQNMKNDENKEFSLNSNSSHILNENQNAGCSFNIQIDKNDNYIPNYNYEATSKQSTFLLSNQQFSSQRITEDNFMKYQDSNNTIKNETKNHFCNIRKESNNAEDKSHLNTSEVIQKEKEHSFHEKSDILMEFEKQYDDENWAFECFEDEDELLNNVSI</sequence>
<evidence type="ECO:0008006" key="9">
    <source>
        <dbReference type="Google" id="ProtNLM"/>
    </source>
</evidence>
<evidence type="ECO:0000259" key="6">
    <source>
        <dbReference type="PROSITE" id="PS51294"/>
    </source>
</evidence>
<evidence type="ECO:0000313" key="8">
    <source>
        <dbReference type="Proteomes" id="UP001470230"/>
    </source>
</evidence>
<dbReference type="EMBL" id="JAPFFF010000004">
    <property type="protein sequence ID" value="KAK8890882.1"/>
    <property type="molecule type" value="Genomic_DNA"/>
</dbReference>
<dbReference type="PANTHER" id="PTHR46621">
    <property type="entry name" value="SNRNA-ACTIVATING PROTEIN COMPLEX SUBUNIT 4"/>
    <property type="match status" value="1"/>
</dbReference>
<dbReference type="PANTHER" id="PTHR46621:SF1">
    <property type="entry name" value="SNRNA-ACTIVATING PROTEIN COMPLEX SUBUNIT 4"/>
    <property type="match status" value="1"/>
</dbReference>
<dbReference type="InterPro" id="IPR051575">
    <property type="entry name" value="Myb-like_DNA-bd"/>
</dbReference>
<name>A0ABR2KKB9_9EUKA</name>
<dbReference type="SUPFAM" id="SSF46689">
    <property type="entry name" value="Homeodomain-like"/>
    <property type="match status" value="1"/>
</dbReference>
<dbReference type="InterPro" id="IPR001005">
    <property type="entry name" value="SANT/Myb"/>
</dbReference>
<feature type="domain" description="HTH myb-type" evidence="6">
    <location>
        <begin position="190"/>
        <end position="236"/>
    </location>
</feature>
<gene>
    <name evidence="7" type="ORF">M9Y10_028081</name>
</gene>
<dbReference type="Proteomes" id="UP001470230">
    <property type="component" value="Unassembled WGS sequence"/>
</dbReference>
<proteinExistence type="predicted"/>
<dbReference type="InterPro" id="IPR009057">
    <property type="entry name" value="Homeodomain-like_sf"/>
</dbReference>
<feature type="domain" description="Myb-like" evidence="5">
    <location>
        <begin position="130"/>
        <end position="181"/>
    </location>
</feature>
<reference evidence="7 8" key="1">
    <citation type="submission" date="2024-04" db="EMBL/GenBank/DDBJ databases">
        <title>Tritrichomonas musculus Genome.</title>
        <authorList>
            <person name="Alves-Ferreira E."/>
            <person name="Grigg M."/>
            <person name="Lorenzi H."/>
            <person name="Galac M."/>
        </authorList>
    </citation>
    <scope>NUCLEOTIDE SEQUENCE [LARGE SCALE GENOMIC DNA]</scope>
    <source>
        <strain evidence="7 8">EAF2021</strain>
    </source>
</reference>
<keyword evidence="4" id="KW-0539">Nucleus</keyword>
<keyword evidence="2" id="KW-0238">DNA-binding</keyword>
<feature type="domain" description="HTH myb-type" evidence="6">
    <location>
        <begin position="135"/>
        <end position="185"/>
    </location>
</feature>
<evidence type="ECO:0000313" key="7">
    <source>
        <dbReference type="EMBL" id="KAK8890882.1"/>
    </source>
</evidence>
<dbReference type="SMART" id="SM00717">
    <property type="entry name" value="SANT"/>
    <property type="match status" value="2"/>
</dbReference>
<dbReference type="InterPro" id="IPR017930">
    <property type="entry name" value="Myb_dom"/>
</dbReference>
<dbReference type="Pfam" id="PF00249">
    <property type="entry name" value="Myb_DNA-binding"/>
    <property type="match status" value="2"/>
</dbReference>
<dbReference type="Gene3D" id="1.10.10.60">
    <property type="entry name" value="Homeodomain-like"/>
    <property type="match status" value="2"/>
</dbReference>
<evidence type="ECO:0000259" key="5">
    <source>
        <dbReference type="PROSITE" id="PS50090"/>
    </source>
</evidence>
<dbReference type="CDD" id="cd00167">
    <property type="entry name" value="SANT"/>
    <property type="match status" value="2"/>
</dbReference>
<protein>
    <recommendedName>
        <fullName evidence="9">Myb-like DNA-binding domain containing protein</fullName>
    </recommendedName>
</protein>
<comment type="caution">
    <text evidence="7">The sequence shown here is derived from an EMBL/GenBank/DDBJ whole genome shotgun (WGS) entry which is preliminary data.</text>
</comment>
<feature type="domain" description="Myb-like" evidence="5">
    <location>
        <begin position="182"/>
        <end position="232"/>
    </location>
</feature>
<evidence type="ECO:0000256" key="1">
    <source>
        <dbReference type="ARBA" id="ARBA00023015"/>
    </source>
</evidence>
<organism evidence="7 8">
    <name type="scientific">Tritrichomonas musculus</name>
    <dbReference type="NCBI Taxonomy" id="1915356"/>
    <lineage>
        <taxon>Eukaryota</taxon>
        <taxon>Metamonada</taxon>
        <taxon>Parabasalia</taxon>
        <taxon>Tritrichomonadida</taxon>
        <taxon>Tritrichomonadidae</taxon>
        <taxon>Tritrichomonas</taxon>
    </lineage>
</organism>
<keyword evidence="1" id="KW-0805">Transcription regulation</keyword>